<dbReference type="InterPro" id="IPR006669">
    <property type="entry name" value="MgtE_transporter"/>
</dbReference>
<dbReference type="Gene3D" id="3.10.580.10">
    <property type="entry name" value="CBS-domain"/>
    <property type="match status" value="1"/>
</dbReference>
<feature type="transmembrane region" description="Helical" evidence="9">
    <location>
        <begin position="279"/>
        <end position="299"/>
    </location>
</feature>
<dbReference type="Pfam" id="PF03448">
    <property type="entry name" value="MgtE_N"/>
    <property type="match status" value="1"/>
</dbReference>
<evidence type="ECO:0000313" key="12">
    <source>
        <dbReference type="Proteomes" id="UP000218965"/>
    </source>
</evidence>
<comment type="function">
    <text evidence="9">Acts as a magnesium transporter.</text>
</comment>
<reference evidence="11 12" key="2">
    <citation type="submission" date="2016-01" db="EMBL/GenBank/DDBJ databases">
        <title>Microcella alkaliphila JAM AC0309 whole genome shotgun sequence.</title>
        <authorList>
            <person name="Kurata A."/>
            <person name="Hirose Y."/>
            <person name="Kishimoto N."/>
            <person name="Kobayashi T."/>
        </authorList>
    </citation>
    <scope>NUCLEOTIDE SEQUENCE [LARGE SCALE GENOMIC DNA]</scope>
    <source>
        <strain evidence="11 12">JAM AC0309</strain>
    </source>
</reference>
<comment type="subunit">
    <text evidence="9">Homodimer.</text>
</comment>
<dbReference type="RefSeq" id="WP_096422584.1">
    <property type="nucleotide sequence ID" value="NZ_AP017315.1"/>
</dbReference>
<keyword evidence="6 9" id="KW-1133">Transmembrane helix</keyword>
<dbReference type="AlphaFoldDB" id="A0A0U5BFJ5"/>
<keyword evidence="9" id="KW-0479">Metal-binding</keyword>
<protein>
    <recommendedName>
        <fullName evidence="9">Magnesium transporter MgtE</fullName>
    </recommendedName>
</protein>
<reference evidence="12" key="1">
    <citation type="submission" date="2015-12" db="EMBL/GenBank/DDBJ databases">
        <authorList>
            <person name="Shamseldin A."/>
            <person name="Moawad H."/>
            <person name="Abd El-Rahim W.M."/>
            <person name="Sadowsky M.J."/>
        </authorList>
    </citation>
    <scope>NUCLEOTIDE SEQUENCE [LARGE SCALE GENOMIC DNA]</scope>
    <source>
        <strain evidence="12">JAM AC0309</strain>
    </source>
</reference>
<evidence type="ECO:0000256" key="6">
    <source>
        <dbReference type="ARBA" id="ARBA00022989"/>
    </source>
</evidence>
<dbReference type="GO" id="GO:0015095">
    <property type="term" value="F:magnesium ion transmembrane transporter activity"/>
    <property type="evidence" value="ECO:0007669"/>
    <property type="project" value="UniProtKB-UniRule"/>
</dbReference>
<keyword evidence="8" id="KW-0129">CBS domain</keyword>
<dbReference type="CDD" id="cd04606">
    <property type="entry name" value="CBS_pair_Mg_transporter"/>
    <property type="match status" value="1"/>
</dbReference>
<dbReference type="GO" id="GO:0046872">
    <property type="term" value="F:metal ion binding"/>
    <property type="evidence" value="ECO:0007669"/>
    <property type="project" value="UniProtKB-KW"/>
</dbReference>
<dbReference type="PANTHER" id="PTHR43773">
    <property type="entry name" value="MAGNESIUM TRANSPORTER MGTE"/>
    <property type="match status" value="1"/>
</dbReference>
<dbReference type="Pfam" id="PF00571">
    <property type="entry name" value="CBS"/>
    <property type="match status" value="2"/>
</dbReference>
<dbReference type="InterPro" id="IPR038076">
    <property type="entry name" value="MgtE_N_sf"/>
</dbReference>
<keyword evidence="4 9" id="KW-0812">Transmembrane</keyword>
<dbReference type="PROSITE" id="PS51371">
    <property type="entry name" value="CBS"/>
    <property type="match status" value="2"/>
</dbReference>
<keyword evidence="3 9" id="KW-0813">Transport</keyword>
<keyword evidence="7 9" id="KW-0472">Membrane</keyword>
<evidence type="ECO:0000256" key="4">
    <source>
        <dbReference type="ARBA" id="ARBA00022692"/>
    </source>
</evidence>
<evidence type="ECO:0000256" key="7">
    <source>
        <dbReference type="ARBA" id="ARBA00023136"/>
    </source>
</evidence>
<dbReference type="GO" id="GO:0005886">
    <property type="term" value="C:plasma membrane"/>
    <property type="evidence" value="ECO:0007669"/>
    <property type="project" value="UniProtKB-SubCell"/>
</dbReference>
<dbReference type="EMBL" id="AP017315">
    <property type="protein sequence ID" value="BAU33023.1"/>
    <property type="molecule type" value="Genomic_DNA"/>
</dbReference>
<dbReference type="KEGG" id="malk:MalAC0309_2180"/>
<feature type="transmembrane region" description="Helical" evidence="9">
    <location>
        <begin position="417"/>
        <end position="440"/>
    </location>
</feature>
<dbReference type="InterPro" id="IPR000644">
    <property type="entry name" value="CBS_dom"/>
</dbReference>
<keyword evidence="9" id="KW-1003">Cell membrane</keyword>
<dbReference type="InterPro" id="IPR036739">
    <property type="entry name" value="SLC41_membr_dom_sf"/>
</dbReference>
<gene>
    <name evidence="11" type="ORF">MalAC0309_2180</name>
</gene>
<dbReference type="SMART" id="SM00924">
    <property type="entry name" value="MgtE_N"/>
    <property type="match status" value="1"/>
</dbReference>
<dbReference type="InterPro" id="IPR006668">
    <property type="entry name" value="Mg_transptr_MgtE_intracell_dom"/>
</dbReference>
<evidence type="ECO:0000256" key="2">
    <source>
        <dbReference type="ARBA" id="ARBA00009749"/>
    </source>
</evidence>
<evidence type="ECO:0000256" key="5">
    <source>
        <dbReference type="ARBA" id="ARBA00022842"/>
    </source>
</evidence>
<dbReference type="NCBIfam" id="TIGR00400">
    <property type="entry name" value="mgtE"/>
    <property type="match status" value="1"/>
</dbReference>
<dbReference type="SUPFAM" id="SSF54631">
    <property type="entry name" value="CBS-domain pair"/>
    <property type="match status" value="1"/>
</dbReference>
<organism evidence="11 12">
    <name type="scientific">Microcella alkaliphila</name>
    <dbReference type="NCBI Taxonomy" id="279828"/>
    <lineage>
        <taxon>Bacteria</taxon>
        <taxon>Bacillati</taxon>
        <taxon>Actinomycetota</taxon>
        <taxon>Actinomycetes</taxon>
        <taxon>Micrococcales</taxon>
        <taxon>Microbacteriaceae</taxon>
        <taxon>Microcella</taxon>
    </lineage>
</organism>
<evidence type="ECO:0000256" key="3">
    <source>
        <dbReference type="ARBA" id="ARBA00022448"/>
    </source>
</evidence>
<feature type="transmembrane region" description="Helical" evidence="9">
    <location>
        <begin position="381"/>
        <end position="405"/>
    </location>
</feature>
<dbReference type="Gene3D" id="1.25.60.10">
    <property type="entry name" value="MgtE N-terminal domain-like"/>
    <property type="match status" value="1"/>
</dbReference>
<evidence type="ECO:0000256" key="1">
    <source>
        <dbReference type="ARBA" id="ARBA00004141"/>
    </source>
</evidence>
<accession>A0A0U5BFJ5</accession>
<evidence type="ECO:0000313" key="11">
    <source>
        <dbReference type="EMBL" id="BAU33023.1"/>
    </source>
</evidence>
<feature type="domain" description="CBS" evidence="10">
    <location>
        <begin position="195"/>
        <end position="251"/>
    </location>
</feature>
<comment type="subcellular location">
    <subcellularLocation>
        <location evidence="9">Cell membrane</location>
        <topology evidence="9">Multi-pass membrane protein</topology>
    </subcellularLocation>
    <subcellularLocation>
        <location evidence="1">Membrane</location>
        <topology evidence="1">Multi-pass membrane protein</topology>
    </subcellularLocation>
</comment>
<sequence length="442" mass="47252">MTEDLQDAIEERDIRAAAQWLADHAPHEIADELTRLRAVDSALAWRLLPKGRALEVFEELDSTQQQELLGGMRDHQFAELVENMDPDDRARLLGEAPAGFVQKVLAGLSPRERRMTAELLGYPAGSIGRAMSPEIISVYDTTTVGQALARLRARAEHAETIDLVAIVDSSRAYRGTVSLKQLVLADPEQSVMDIADDDHPTAHVDDEAEASARLLQEYNLTGLVILDLEDRVVGILTVDDALEIIEEADSEDIARQAGALPSAGHYFSSSVWRLAGLRVVWLFILIVAAALTVSVLQIFEDSLEEVTALALFIPMLVGTGGNVGAQAATAAVRALALGEVRPSDVLRVAWRECRVGLLLGVSLGIVALAIGSIVVDFPVATVVGISVVLICAWAATVGASMPLLARAVRIDPAVISAPMVTTLVDATGLIIYFLVAAAVLGL</sequence>
<dbReference type="OrthoDB" id="9790355at2"/>
<feature type="transmembrane region" description="Helical" evidence="9">
    <location>
        <begin position="355"/>
        <end position="375"/>
    </location>
</feature>
<evidence type="ECO:0000259" key="10">
    <source>
        <dbReference type="PROSITE" id="PS51371"/>
    </source>
</evidence>
<evidence type="ECO:0000256" key="8">
    <source>
        <dbReference type="PROSITE-ProRule" id="PRU00703"/>
    </source>
</evidence>
<dbReference type="InterPro" id="IPR006667">
    <property type="entry name" value="SLC41_membr_dom"/>
</dbReference>
<dbReference type="Proteomes" id="UP000218965">
    <property type="component" value="Chromosome"/>
</dbReference>
<dbReference type="Pfam" id="PF01769">
    <property type="entry name" value="MgtE"/>
    <property type="match status" value="1"/>
</dbReference>
<keyword evidence="5 9" id="KW-0460">Magnesium</keyword>
<dbReference type="PANTHER" id="PTHR43773:SF1">
    <property type="entry name" value="MAGNESIUM TRANSPORTER MGTE"/>
    <property type="match status" value="1"/>
</dbReference>
<proteinExistence type="inferred from homology"/>
<name>A0A0U5BFJ5_9MICO</name>
<evidence type="ECO:0000256" key="9">
    <source>
        <dbReference type="RuleBase" id="RU362011"/>
    </source>
</evidence>
<feature type="domain" description="CBS" evidence="10">
    <location>
        <begin position="131"/>
        <end position="194"/>
    </location>
</feature>
<feature type="transmembrane region" description="Helical" evidence="9">
    <location>
        <begin position="311"/>
        <end position="335"/>
    </location>
</feature>
<dbReference type="Gene3D" id="1.10.357.20">
    <property type="entry name" value="SLC41 divalent cation transporters, integral membrane domain"/>
    <property type="match status" value="1"/>
</dbReference>
<dbReference type="SUPFAM" id="SSF161093">
    <property type="entry name" value="MgtE membrane domain-like"/>
    <property type="match status" value="1"/>
</dbReference>
<dbReference type="SUPFAM" id="SSF158791">
    <property type="entry name" value="MgtE N-terminal domain-like"/>
    <property type="match status" value="1"/>
</dbReference>
<comment type="similarity">
    <text evidence="2 9">Belongs to the SLC41A transporter family.</text>
</comment>
<dbReference type="InterPro" id="IPR046342">
    <property type="entry name" value="CBS_dom_sf"/>
</dbReference>